<dbReference type="OrthoDB" id="6062at2157"/>
<dbReference type="PANTHER" id="PTHR42685">
    <property type="entry name" value="GERANYLGERANYL DIPHOSPHATE REDUCTASE"/>
    <property type="match status" value="1"/>
</dbReference>
<dbReference type="KEGG" id="ccai:NAS2_0211"/>
<dbReference type="PANTHER" id="PTHR42685:SF21">
    <property type="entry name" value="DEHYDROGENASE (FLAVOPROTEIN)-LIKE PROTEIN"/>
    <property type="match status" value="1"/>
</dbReference>
<sequence length="351" mass="39145">MADVFIAGTGVAGSYLGARLTLSGVDVEGVDSQDVTKYHSACAWATSIEGMRERLRTLDVDIDEYVMREANGVYVDLGGTLHYVPTRHLATFDKPALIRRLIGKFRVKYPVRIRGMPDASSRLVIDATGVHRIVLGPADPGTDFMLPAYQLRVRYRNPPMEDFYVKPFPRYSGYLWYFPLGGGEFFVGAGDLHHMHLEYLSEFLERHAPDDVLYREGRPIRISPPGVLRPLARRPRTVAVGEAAGVVLPILGEGILPSMESAEILARRILQDGPEALDVRRYEEELKRKFSAFTAAYRFVRRKQSGTCRATDLSCIADAFRLALFFASSGGRKLTGLAPKLEHVRLAVSPF</sequence>
<dbReference type="Proteomes" id="UP000509448">
    <property type="component" value="Chromosome"/>
</dbReference>
<keyword evidence="2" id="KW-1185">Reference proteome</keyword>
<dbReference type="SUPFAM" id="SSF51905">
    <property type="entry name" value="FAD/NAD(P)-binding domain"/>
    <property type="match status" value="1"/>
</dbReference>
<proteinExistence type="predicted"/>
<dbReference type="EMBL" id="AP018732">
    <property type="protein sequence ID" value="BBE41608.1"/>
    <property type="molecule type" value="Genomic_DNA"/>
</dbReference>
<organism evidence="1 2">
    <name type="scientific">Conexivisphaera calida</name>
    <dbReference type="NCBI Taxonomy" id="1874277"/>
    <lineage>
        <taxon>Archaea</taxon>
        <taxon>Nitrososphaerota</taxon>
        <taxon>Conexivisphaeria</taxon>
        <taxon>Conexivisphaerales</taxon>
        <taxon>Conexivisphaeraceae</taxon>
        <taxon>Conexivisphaera</taxon>
    </lineage>
</organism>
<accession>A0A4P2VK00</accession>
<dbReference type="GeneID" id="55584029"/>
<dbReference type="AlphaFoldDB" id="A0A4P2VK00"/>
<dbReference type="RefSeq" id="WP_174447937.1">
    <property type="nucleotide sequence ID" value="NZ_AP018732.1"/>
</dbReference>
<reference evidence="1 2" key="1">
    <citation type="journal article" date="2019" name="ISME J.">
        <title>Isolation and characterization of a thermophilic sulfur- and iron-reducing thaumarchaeote from a terrestrial acidic hot spring.</title>
        <authorList>
            <person name="Kato S."/>
            <person name="Itoh T."/>
            <person name="Yuki M."/>
            <person name="Nagamori M."/>
            <person name="Ohnishi M."/>
            <person name="Uematsu K."/>
            <person name="Suzuki K."/>
            <person name="Takashina T."/>
            <person name="Ohkuma M."/>
        </authorList>
    </citation>
    <scope>NUCLEOTIDE SEQUENCE [LARGE SCALE GENOMIC DNA]</scope>
    <source>
        <strain evidence="1 2">NAS-02</strain>
    </source>
</reference>
<evidence type="ECO:0000313" key="2">
    <source>
        <dbReference type="Proteomes" id="UP000509448"/>
    </source>
</evidence>
<gene>
    <name evidence="1" type="ORF">NAS2_0211</name>
</gene>
<protein>
    <submittedName>
        <fullName evidence="1">Menaquinone-specific polyprenyl reductase</fullName>
    </submittedName>
</protein>
<evidence type="ECO:0000313" key="1">
    <source>
        <dbReference type="EMBL" id="BBE41608.1"/>
    </source>
</evidence>
<dbReference type="InterPro" id="IPR050407">
    <property type="entry name" value="Geranylgeranyl_reductase"/>
</dbReference>
<dbReference type="InterPro" id="IPR036188">
    <property type="entry name" value="FAD/NAD-bd_sf"/>
</dbReference>
<dbReference type="Gene3D" id="3.50.50.60">
    <property type="entry name" value="FAD/NAD(P)-binding domain"/>
    <property type="match status" value="1"/>
</dbReference>
<name>A0A4P2VK00_9ARCH</name>